<dbReference type="Proteomes" id="UP000824007">
    <property type="component" value="Unassembled WGS sequence"/>
</dbReference>
<dbReference type="InterPro" id="IPR036412">
    <property type="entry name" value="HAD-like_sf"/>
</dbReference>
<dbReference type="GO" id="GO:0006281">
    <property type="term" value="P:DNA repair"/>
    <property type="evidence" value="ECO:0007669"/>
    <property type="project" value="TreeGrafter"/>
</dbReference>
<dbReference type="InterPro" id="IPR006439">
    <property type="entry name" value="HAD-SF_hydro_IA"/>
</dbReference>
<dbReference type="SFLD" id="SFLDS00003">
    <property type="entry name" value="Haloacid_Dehalogenase"/>
    <property type="match status" value="1"/>
</dbReference>
<protein>
    <submittedName>
        <fullName evidence="2">HAD family hydrolase</fullName>
    </submittedName>
</protein>
<comment type="caution">
    <text evidence="2">The sequence shown here is derived from an EMBL/GenBank/DDBJ whole genome shotgun (WGS) entry which is preliminary data.</text>
</comment>
<dbReference type="PANTHER" id="PTHR43434">
    <property type="entry name" value="PHOSPHOGLYCOLATE PHOSPHATASE"/>
    <property type="match status" value="1"/>
</dbReference>
<dbReference type="GO" id="GO:0008967">
    <property type="term" value="F:phosphoglycolate phosphatase activity"/>
    <property type="evidence" value="ECO:0007669"/>
    <property type="project" value="TreeGrafter"/>
</dbReference>
<reference evidence="2" key="1">
    <citation type="journal article" date="2021" name="PeerJ">
        <title>Extensive microbial diversity within the chicken gut microbiome revealed by metagenomics and culture.</title>
        <authorList>
            <person name="Gilroy R."/>
            <person name="Ravi A."/>
            <person name="Getino M."/>
            <person name="Pursley I."/>
            <person name="Horton D.L."/>
            <person name="Alikhan N.F."/>
            <person name="Baker D."/>
            <person name="Gharbi K."/>
            <person name="Hall N."/>
            <person name="Watson M."/>
            <person name="Adriaenssens E.M."/>
            <person name="Foster-Nyarko E."/>
            <person name="Jarju S."/>
            <person name="Secka A."/>
            <person name="Antonio M."/>
            <person name="Oren A."/>
            <person name="Chaudhuri R.R."/>
            <person name="La Ragione R."/>
            <person name="Hildebrand F."/>
            <person name="Pallen M.J."/>
        </authorList>
    </citation>
    <scope>NUCLEOTIDE SEQUENCE</scope>
    <source>
        <strain evidence="2">ChiSxjej3B15-24422</strain>
    </source>
</reference>
<dbReference type="Gene3D" id="1.10.150.240">
    <property type="entry name" value="Putative phosphatase, domain 2"/>
    <property type="match status" value="1"/>
</dbReference>
<dbReference type="NCBIfam" id="TIGR01509">
    <property type="entry name" value="HAD-SF-IA-v3"/>
    <property type="match status" value="1"/>
</dbReference>
<sequence length="243" mass="26648">MKKAVIFDLDGTLADTIASIAWCGNRALARFGLPSFSEAEYKRFVGDGAAMLVRRALLAAGDEALSHFDGVYQAYREIFSRDCMYQVKPYDGIVPLLAELKKRGIRIAVLSNKPDADSRRVVEELFGKGFFDHIQGQTEGIPRKPDPAGVYRILEAFGLRAEDFLYVGDSCVDMRTGKAAGLFTVGVLWGFRDRAELEENHADAVIGKPGELLSLLDLPRENMPQETEPSGAAALEETGGQET</sequence>
<dbReference type="GO" id="GO:0005829">
    <property type="term" value="C:cytosol"/>
    <property type="evidence" value="ECO:0007669"/>
    <property type="project" value="TreeGrafter"/>
</dbReference>
<dbReference type="Gene3D" id="3.40.50.1000">
    <property type="entry name" value="HAD superfamily/HAD-like"/>
    <property type="match status" value="1"/>
</dbReference>
<dbReference type="PANTHER" id="PTHR43434:SF1">
    <property type="entry name" value="PHOSPHOGLYCOLATE PHOSPHATASE"/>
    <property type="match status" value="1"/>
</dbReference>
<dbReference type="InterPro" id="IPR050155">
    <property type="entry name" value="HAD-like_hydrolase_sf"/>
</dbReference>
<dbReference type="InterPro" id="IPR041492">
    <property type="entry name" value="HAD_2"/>
</dbReference>
<reference evidence="2" key="2">
    <citation type="submission" date="2021-04" db="EMBL/GenBank/DDBJ databases">
        <authorList>
            <person name="Gilroy R."/>
        </authorList>
    </citation>
    <scope>NUCLEOTIDE SEQUENCE</scope>
    <source>
        <strain evidence="2">ChiSxjej3B15-24422</strain>
    </source>
</reference>
<dbReference type="AlphaFoldDB" id="A0A9D1YRN4"/>
<dbReference type="SUPFAM" id="SSF56784">
    <property type="entry name" value="HAD-like"/>
    <property type="match status" value="1"/>
</dbReference>
<evidence type="ECO:0000313" key="2">
    <source>
        <dbReference type="EMBL" id="HIY61850.1"/>
    </source>
</evidence>
<evidence type="ECO:0000256" key="1">
    <source>
        <dbReference type="SAM" id="MobiDB-lite"/>
    </source>
</evidence>
<dbReference type="Pfam" id="PF13419">
    <property type="entry name" value="HAD_2"/>
    <property type="match status" value="1"/>
</dbReference>
<evidence type="ECO:0000313" key="3">
    <source>
        <dbReference type="Proteomes" id="UP000824007"/>
    </source>
</evidence>
<dbReference type="InterPro" id="IPR023214">
    <property type="entry name" value="HAD_sf"/>
</dbReference>
<gene>
    <name evidence="2" type="ORF">H9831_14445</name>
</gene>
<name>A0A9D1YRN4_9FIRM</name>
<accession>A0A9D1YRN4</accession>
<dbReference type="PRINTS" id="PR00413">
    <property type="entry name" value="HADHALOGNASE"/>
</dbReference>
<dbReference type="InterPro" id="IPR023198">
    <property type="entry name" value="PGP-like_dom2"/>
</dbReference>
<feature type="region of interest" description="Disordered" evidence="1">
    <location>
        <begin position="220"/>
        <end position="243"/>
    </location>
</feature>
<dbReference type="SFLD" id="SFLDG01135">
    <property type="entry name" value="C1.5.6:_HAD__Beta-PGM__Phospha"/>
    <property type="match status" value="1"/>
</dbReference>
<keyword evidence="2" id="KW-0378">Hydrolase</keyword>
<dbReference type="SFLD" id="SFLDG01129">
    <property type="entry name" value="C1.5:_HAD__Beta-PGM__Phosphata"/>
    <property type="match status" value="1"/>
</dbReference>
<organism evidence="2 3">
    <name type="scientific">Candidatus Eisenbergiella pullistercoris</name>
    <dbReference type="NCBI Taxonomy" id="2838555"/>
    <lineage>
        <taxon>Bacteria</taxon>
        <taxon>Bacillati</taxon>
        <taxon>Bacillota</taxon>
        <taxon>Clostridia</taxon>
        <taxon>Lachnospirales</taxon>
        <taxon>Lachnospiraceae</taxon>
        <taxon>Eisenbergiella</taxon>
    </lineage>
</organism>
<dbReference type="NCBIfam" id="TIGR01549">
    <property type="entry name" value="HAD-SF-IA-v1"/>
    <property type="match status" value="1"/>
</dbReference>
<dbReference type="EMBL" id="DXDD01000176">
    <property type="protein sequence ID" value="HIY61850.1"/>
    <property type="molecule type" value="Genomic_DNA"/>
</dbReference>
<proteinExistence type="predicted"/>